<dbReference type="InterPro" id="IPR003959">
    <property type="entry name" value="ATPase_AAA_core"/>
</dbReference>
<feature type="domain" description="AAA+ ATPase" evidence="1">
    <location>
        <begin position="78"/>
        <end position="379"/>
    </location>
</feature>
<sequence length="656" mass="72012">MVSDYNFTISWRNCSLTPFSLVSSTLGHSICIPQETITLKDVITNENLVQTATEVNITITCDEGFKYKSIGNLMWENVPPFAVITGLNGSGKTQLLEVLAYKLTGTTHHGINLSGINVSITGDSFGAESVAYLPSRWEVTPAAYVGIPDMQQARDQLWSEVYQQGHNTHDIRTVTKRARIRKFMGDGATDQETFNKRLSDDYAFMLEDGDVVAGLAHVLVAYRLRMAEGLEQGQSKDEIRKSIGPAPWDVINEAFQAADFPYEVVSPVKTPIAGIYELKLQSKLTGDQIPPGDLSSGEKMLLVLVLWLYNSQHHGRFPKLLLLDEPDANLHPSMTRQFLNVVKEVLVAKYGVRVLMTTHSPSTVALAPEGSVFEMSRDTPRIQKSCSVAGTVGLLTAGLVVVSPGSRFVLVEDELDANFYETIRQLLSDFGPSRDPRAIRPAPSLIFVPASRGKKSEKVGGGSSVVAGWVNKLDVPPLSEVIRGVIDRDGGNSTTSRIEVIGRHSVENYLLDPLVVFCLLSSAKRAPSVDRLQISTGDEHLIRAQPEAVLSEIVATIGAIVLPRIPNLTEVEKQTRVVTFTNGSQVRYPAWMLDRRGHDLMSIFQSAFGGAAVINPPRLDLSIRRLRLIPTELADIFQRLQGVLTEGPESQCPAEE</sequence>
<dbReference type="CDD" id="cd00267">
    <property type="entry name" value="ABC_ATPase"/>
    <property type="match status" value="1"/>
</dbReference>
<gene>
    <name evidence="2" type="ORF">HMPREF0004_3184</name>
</gene>
<dbReference type="Pfam" id="PF13304">
    <property type="entry name" value="AAA_21"/>
    <property type="match status" value="1"/>
</dbReference>
<dbReference type="PANTHER" id="PTHR43581:SF2">
    <property type="entry name" value="EXCINUCLEASE ATPASE SUBUNIT"/>
    <property type="match status" value="1"/>
</dbReference>
<dbReference type="Proteomes" id="UP000004510">
    <property type="component" value="Unassembled WGS sequence"/>
</dbReference>
<evidence type="ECO:0000313" key="3">
    <source>
        <dbReference type="Proteomes" id="UP000004510"/>
    </source>
</evidence>
<dbReference type="InterPro" id="IPR003593">
    <property type="entry name" value="AAA+_ATPase"/>
</dbReference>
<dbReference type="SUPFAM" id="SSF52540">
    <property type="entry name" value="P-loop containing nucleoside triphosphate hydrolases"/>
    <property type="match status" value="1"/>
</dbReference>
<reference evidence="3" key="1">
    <citation type="submission" date="2010-03" db="EMBL/GenBank/DDBJ databases">
        <title>Complete sequence of Mobiluncus curtisii ATCC 43063.</title>
        <authorList>
            <person name="Muzny D."/>
            <person name="Qin X."/>
            <person name="Deng J."/>
            <person name="Jiang H."/>
            <person name="Liu Y."/>
            <person name="Qu J."/>
            <person name="Song X.-Z."/>
            <person name="Zhang L."/>
            <person name="Thornton R."/>
            <person name="Coyle M."/>
            <person name="Francisco L."/>
            <person name="Jackson L."/>
            <person name="Javaid M."/>
            <person name="Korchina V."/>
            <person name="Kovar C."/>
            <person name="Mata R."/>
            <person name="Mathew T."/>
            <person name="Ngo R."/>
            <person name="Nguyen L."/>
            <person name="Nguyen N."/>
            <person name="Okwuonu G."/>
            <person name="Ongeri F."/>
            <person name="Pham C."/>
            <person name="Simmons D."/>
            <person name="Wilczek-Boney K."/>
            <person name="Hale W."/>
            <person name="Jakkamsetti A."/>
            <person name="Pham P."/>
            <person name="Ruth R."/>
            <person name="San Lucas F."/>
            <person name="Warren J."/>
            <person name="Zhang J."/>
            <person name="Zhao Z."/>
            <person name="Zhou C."/>
            <person name="Zhu D."/>
            <person name="Lee S."/>
            <person name="Bess C."/>
            <person name="Blankenburg K."/>
            <person name="Forbes L."/>
            <person name="Fu Q."/>
            <person name="Gubbala S."/>
            <person name="Hirani K."/>
            <person name="Jayaseelan J.C."/>
            <person name="Lara F."/>
            <person name="Munidasa M."/>
            <person name="Palculict T."/>
            <person name="Patil S."/>
            <person name="Pu L.-L."/>
            <person name="Saada N."/>
            <person name="Tang L."/>
            <person name="Weissenberger G."/>
            <person name="Zhu Y."/>
            <person name="Hemphill L."/>
            <person name="Shang Y."/>
            <person name="Youmans B."/>
            <person name="Ayvaz T."/>
            <person name="Ross M."/>
            <person name="Santibanez J."/>
            <person name="Aqrawi P."/>
            <person name="Gross S."/>
            <person name="Joshi V."/>
            <person name="Fowler G."/>
            <person name="Nazareth L."/>
            <person name="Reid J."/>
            <person name="Worley K."/>
            <person name="Petrosino J."/>
            <person name="Highlander S."/>
            <person name="Gibbs R."/>
            <person name="Gibbs R."/>
        </authorList>
    </citation>
    <scope>NUCLEOTIDE SEQUENCE [LARGE SCALE GENOMIC DNA]</scope>
    <source>
        <strain evidence="3">ATCC 43553</strain>
    </source>
</reference>
<dbReference type="InterPro" id="IPR051396">
    <property type="entry name" value="Bact_Antivir_Def_Nuclease"/>
</dbReference>
<organism evidence="2 3">
    <name type="scientific">Achromobacter piechaudii ATCC 43553</name>
    <dbReference type="NCBI Taxonomy" id="742159"/>
    <lineage>
        <taxon>Bacteria</taxon>
        <taxon>Pseudomonadati</taxon>
        <taxon>Pseudomonadota</taxon>
        <taxon>Betaproteobacteria</taxon>
        <taxon>Burkholderiales</taxon>
        <taxon>Alcaligenaceae</taxon>
        <taxon>Achromobacter</taxon>
    </lineage>
</organism>
<dbReference type="Gene3D" id="3.40.50.300">
    <property type="entry name" value="P-loop containing nucleotide triphosphate hydrolases"/>
    <property type="match status" value="1"/>
</dbReference>
<dbReference type="GO" id="GO:0016887">
    <property type="term" value="F:ATP hydrolysis activity"/>
    <property type="evidence" value="ECO:0007669"/>
    <property type="project" value="InterPro"/>
</dbReference>
<dbReference type="SMART" id="SM00382">
    <property type="entry name" value="AAA"/>
    <property type="match status" value="1"/>
</dbReference>
<accession>D4XCI7</accession>
<name>D4XCI7_9BURK</name>
<dbReference type="EMBL" id="ADMS01000071">
    <property type="protein sequence ID" value="EFF75498.1"/>
    <property type="molecule type" value="Genomic_DNA"/>
</dbReference>
<protein>
    <recommendedName>
        <fullName evidence="1">AAA+ ATPase domain-containing protein</fullName>
    </recommendedName>
</protein>
<evidence type="ECO:0000259" key="1">
    <source>
        <dbReference type="SMART" id="SM00382"/>
    </source>
</evidence>
<proteinExistence type="predicted"/>
<evidence type="ECO:0000313" key="2">
    <source>
        <dbReference type="EMBL" id="EFF75498.1"/>
    </source>
</evidence>
<dbReference type="eggNOG" id="COG1131">
    <property type="taxonomic scope" value="Bacteria"/>
</dbReference>
<dbReference type="InterPro" id="IPR027417">
    <property type="entry name" value="P-loop_NTPase"/>
</dbReference>
<dbReference type="PATRIC" id="fig|742159.3.peg.4143"/>
<dbReference type="PANTHER" id="PTHR43581">
    <property type="entry name" value="ATP/GTP PHOSPHATASE"/>
    <property type="match status" value="1"/>
</dbReference>
<comment type="caution">
    <text evidence="2">The sequence shown here is derived from an EMBL/GenBank/DDBJ whole genome shotgun (WGS) entry which is preliminary data.</text>
</comment>
<dbReference type="AlphaFoldDB" id="D4XCI7"/>
<dbReference type="HOGENOM" id="CLU_450465_0_0_4"/>
<dbReference type="GO" id="GO:0005524">
    <property type="term" value="F:ATP binding"/>
    <property type="evidence" value="ECO:0007669"/>
    <property type="project" value="InterPro"/>
</dbReference>